<evidence type="ECO:0000256" key="2">
    <source>
        <dbReference type="SAM" id="SignalP"/>
    </source>
</evidence>
<dbReference type="PROSITE" id="PS51257">
    <property type="entry name" value="PROKAR_LIPOPROTEIN"/>
    <property type="match status" value="1"/>
</dbReference>
<evidence type="ECO:0000256" key="1">
    <source>
        <dbReference type="SAM" id="MobiDB-lite"/>
    </source>
</evidence>
<name>M3F5Q9_9ACTN</name>
<proteinExistence type="predicted"/>
<reference evidence="5" key="1">
    <citation type="journal article" date="2013" name="Genome Announc.">
        <title>Draft Genome Sequence of Streptomyces bottropensis ATCC 25435, a Bottromycin-Producing Actinomycete.</title>
        <authorList>
            <person name="Zhang H."/>
            <person name="Zhou W."/>
            <person name="Zhuang Y."/>
            <person name="Liang X."/>
            <person name="Liu T."/>
        </authorList>
    </citation>
    <scope>NUCLEOTIDE SEQUENCE [LARGE SCALE GENOMIC DNA]</scope>
    <source>
        <strain evidence="5">ATCC 25435</strain>
    </source>
</reference>
<feature type="domain" description="DUF4232" evidence="3">
    <location>
        <begin position="127"/>
        <end position="255"/>
    </location>
</feature>
<keyword evidence="2" id="KW-0732">Signal</keyword>
<feature type="compositionally biased region" description="Gly residues" evidence="1">
    <location>
        <begin position="70"/>
        <end position="90"/>
    </location>
</feature>
<feature type="compositionally biased region" description="Low complexity" evidence="1">
    <location>
        <begin position="91"/>
        <end position="116"/>
    </location>
</feature>
<dbReference type="Pfam" id="PF14016">
    <property type="entry name" value="DUF4232"/>
    <property type="match status" value="1"/>
</dbReference>
<gene>
    <name evidence="4" type="ORF">SBD_1768</name>
</gene>
<feature type="signal peptide" evidence="2">
    <location>
        <begin position="1"/>
        <end position="23"/>
    </location>
</feature>
<dbReference type="Proteomes" id="UP000030760">
    <property type="component" value="Unassembled WGS sequence"/>
</dbReference>
<evidence type="ECO:0000313" key="5">
    <source>
        <dbReference type="Proteomes" id="UP000030760"/>
    </source>
</evidence>
<evidence type="ECO:0000313" key="4">
    <source>
        <dbReference type="EMBL" id="EMF56938.1"/>
    </source>
</evidence>
<dbReference type="EMBL" id="KB405059">
    <property type="protein sequence ID" value="EMF56938.1"/>
    <property type="molecule type" value="Genomic_DNA"/>
</dbReference>
<protein>
    <recommendedName>
        <fullName evidence="3">DUF4232 domain-containing protein</fullName>
    </recommendedName>
</protein>
<evidence type="ECO:0000259" key="3">
    <source>
        <dbReference type="Pfam" id="PF14016"/>
    </source>
</evidence>
<feature type="chain" id="PRO_5004033708" description="DUF4232 domain-containing protein" evidence="2">
    <location>
        <begin position="24"/>
        <end position="264"/>
    </location>
</feature>
<feature type="region of interest" description="Disordered" evidence="1">
    <location>
        <begin position="32"/>
        <end position="138"/>
    </location>
</feature>
<accession>M3F5Q9</accession>
<dbReference type="InterPro" id="IPR025326">
    <property type="entry name" value="DUF4232"/>
</dbReference>
<dbReference type="AlphaFoldDB" id="M3F5Q9"/>
<sequence length="264" mass="26381">MIMRTFRTARPARLLAATGVAIAALALTACDNGMGPRDEGRASDSTSTSQTSGSPGGSGSTTGGTTTTTGGTGSTTGGSGSSTGGSGSSTGGTTTTDQASSKTGTGAAKTGKSAASDPWDPANRVTCNGSNTTVTAKPVPRPINHLLITVKNTGTKYCDLYYYPTVRFDQAQWAPAVFEESQPQAVVTLAPGESGYAGVLLASADGSGQNGTTAKKATIGFQGKKPGSNGGAVAAPALPAKGVYYDSSLTVTYWQSSMDDALMY</sequence>
<organism evidence="4 5">
    <name type="scientific">Streptomyces bottropensis ATCC 25435</name>
    <dbReference type="NCBI Taxonomy" id="1054862"/>
    <lineage>
        <taxon>Bacteria</taxon>
        <taxon>Bacillati</taxon>
        <taxon>Actinomycetota</taxon>
        <taxon>Actinomycetes</taxon>
        <taxon>Kitasatosporales</taxon>
        <taxon>Streptomycetaceae</taxon>
        <taxon>Streptomyces</taxon>
    </lineage>
</organism>
<feature type="compositionally biased region" description="Polar residues" evidence="1">
    <location>
        <begin position="125"/>
        <end position="135"/>
    </location>
</feature>